<reference evidence="1 2" key="1">
    <citation type="journal article" date="2012" name="J. Bacteriol.">
        <title>Complete genome sequences of Desulfosporosinus orientis DSM765T, Desulfosporosinus youngiae DSM17734T, Desulfosporosinus meridiei DSM13257T, and Desulfosporosinus acidiphilus DSM22704T.</title>
        <authorList>
            <person name="Pester M."/>
            <person name="Brambilla E."/>
            <person name="Alazard D."/>
            <person name="Rattei T."/>
            <person name="Weinmaier T."/>
            <person name="Han J."/>
            <person name="Lucas S."/>
            <person name="Lapidus A."/>
            <person name="Cheng J.F."/>
            <person name="Goodwin L."/>
            <person name="Pitluck S."/>
            <person name="Peters L."/>
            <person name="Ovchinnikova G."/>
            <person name="Teshima H."/>
            <person name="Detter J.C."/>
            <person name="Han C.S."/>
            <person name="Tapia R."/>
            <person name="Land M.L."/>
            <person name="Hauser L."/>
            <person name="Kyrpides N.C."/>
            <person name="Ivanova N.N."/>
            <person name="Pagani I."/>
            <person name="Huntmann M."/>
            <person name="Wei C.L."/>
            <person name="Davenport K.W."/>
            <person name="Daligault H."/>
            <person name="Chain P.S."/>
            <person name="Chen A."/>
            <person name="Mavromatis K."/>
            <person name="Markowitz V."/>
            <person name="Szeto E."/>
            <person name="Mikhailova N."/>
            <person name="Pati A."/>
            <person name="Wagner M."/>
            <person name="Woyke T."/>
            <person name="Ollivier B."/>
            <person name="Klenk H.P."/>
            <person name="Spring S."/>
            <person name="Loy A."/>
        </authorList>
    </citation>
    <scope>NUCLEOTIDE SEQUENCE [LARGE SCALE GENOMIC DNA]</scope>
    <source>
        <strain evidence="2">ATCC BAA-275 / DSM 13257 / NCIMB 13706 / S10</strain>
    </source>
</reference>
<dbReference type="Proteomes" id="UP000005262">
    <property type="component" value="Chromosome"/>
</dbReference>
<accession>J7IUS5</accession>
<name>J7IUS5_DESMD</name>
<dbReference type="Pfam" id="PF19848">
    <property type="entry name" value="DUF6323"/>
    <property type="match status" value="1"/>
</dbReference>
<organism evidence="1 2">
    <name type="scientific">Desulfosporosinus meridiei (strain ATCC BAA-275 / DSM 13257 / KCTC 12902 / NCIMB 13706 / S10)</name>
    <dbReference type="NCBI Taxonomy" id="768704"/>
    <lineage>
        <taxon>Bacteria</taxon>
        <taxon>Bacillati</taxon>
        <taxon>Bacillota</taxon>
        <taxon>Clostridia</taxon>
        <taxon>Eubacteriales</taxon>
        <taxon>Desulfitobacteriaceae</taxon>
        <taxon>Desulfosporosinus</taxon>
    </lineage>
</organism>
<dbReference type="KEGG" id="dmi:Desmer_1947"/>
<dbReference type="HOGENOM" id="CLU_129792_0_0_9"/>
<dbReference type="eggNOG" id="ENOG5031X2N">
    <property type="taxonomic scope" value="Bacteria"/>
</dbReference>
<evidence type="ECO:0000313" key="1">
    <source>
        <dbReference type="EMBL" id="AFQ43899.1"/>
    </source>
</evidence>
<dbReference type="STRING" id="768704.Desmer_1947"/>
<protein>
    <submittedName>
        <fullName evidence="1">Uncharacterized protein</fullName>
    </submittedName>
</protein>
<dbReference type="EMBL" id="CP003629">
    <property type="protein sequence ID" value="AFQ43899.1"/>
    <property type="molecule type" value="Genomic_DNA"/>
</dbReference>
<dbReference type="AlphaFoldDB" id="J7IUS5"/>
<keyword evidence="2" id="KW-1185">Reference proteome</keyword>
<dbReference type="OrthoDB" id="1707441at2"/>
<sequence>MAFELSLFSGALIEKQAVNEVMKCNDLTVKFGLVLTEAQALALVETRAFALKENGRIEFGGGVIDKIIKEFCNSPYLSRHNYEETMHELLGIFYYYKNETLDLMCDDDLIQYMKNAFNGICQGSFELLSGRELYKLARNLRYGYALDYSDDAIQLDDE</sequence>
<dbReference type="RefSeq" id="WP_014902813.1">
    <property type="nucleotide sequence ID" value="NC_018515.1"/>
</dbReference>
<evidence type="ECO:0000313" key="2">
    <source>
        <dbReference type="Proteomes" id="UP000005262"/>
    </source>
</evidence>
<gene>
    <name evidence="1" type="ordered locus">Desmer_1947</name>
</gene>
<proteinExistence type="predicted"/>
<reference evidence="2" key="2">
    <citation type="submission" date="2012-08" db="EMBL/GenBank/DDBJ databases">
        <title>Finished genome of Desulfosporosinus meridiei DSM 13257.</title>
        <authorList>
            <person name="Huntemann M."/>
            <person name="Wei C.-L."/>
            <person name="Han J."/>
            <person name="Detter J.C."/>
            <person name="Han C."/>
            <person name="Davenport K."/>
            <person name="Daligault H."/>
            <person name="Erkkila T."/>
            <person name="Gu W."/>
            <person name="Munk A.C.C."/>
            <person name="Teshima H."/>
            <person name="Xu Y."/>
            <person name="Chain P."/>
            <person name="Tapia R."/>
            <person name="Chen A."/>
            <person name="Krypides N."/>
            <person name="Mavromatis K."/>
            <person name="Markowitz V."/>
            <person name="Szeto E."/>
            <person name="Ivanova N."/>
            <person name="Mikhailova N."/>
            <person name="Ovchinnikova G."/>
            <person name="Pagani I."/>
            <person name="Pati A."/>
            <person name="Goodwin L."/>
            <person name="Peters L."/>
            <person name="Pitluck S."/>
            <person name="Woyke T."/>
            <person name="Pester M."/>
            <person name="Spring S."/>
            <person name="Ollivier B."/>
            <person name="Rattei T."/>
            <person name="Klenk H.-P."/>
            <person name="Wagner M."/>
            <person name="Loy A."/>
        </authorList>
    </citation>
    <scope>NUCLEOTIDE SEQUENCE [LARGE SCALE GENOMIC DNA]</scope>
    <source>
        <strain evidence="2">ATCC BAA-275 / DSM 13257 / NCIMB 13706 / S10</strain>
    </source>
</reference>
<dbReference type="InterPro" id="IPR046286">
    <property type="entry name" value="DUF6323"/>
</dbReference>